<dbReference type="Pfam" id="PF00476">
    <property type="entry name" value="DNA_pol_A"/>
    <property type="match status" value="1"/>
</dbReference>
<dbReference type="GO" id="GO:0003677">
    <property type="term" value="F:DNA binding"/>
    <property type="evidence" value="ECO:0007669"/>
    <property type="project" value="UniProtKB-KW"/>
</dbReference>
<proteinExistence type="inferred from homology"/>
<dbReference type="InterPro" id="IPR001098">
    <property type="entry name" value="DNA-dir_DNA_pol_A_palm_dom"/>
</dbReference>
<feature type="domain" description="DNA-directed DNA polymerase family A palm" evidence="9">
    <location>
        <begin position="2"/>
        <end position="176"/>
    </location>
</feature>
<dbReference type="PROSITE" id="PS00447">
    <property type="entry name" value="DNA_POLYMERASE_A"/>
    <property type="match status" value="1"/>
</dbReference>
<evidence type="ECO:0000256" key="7">
    <source>
        <dbReference type="ARBA" id="ARBA00023125"/>
    </source>
</evidence>
<dbReference type="SUPFAM" id="SSF56672">
    <property type="entry name" value="DNA/RNA polymerases"/>
    <property type="match status" value="1"/>
</dbReference>
<dbReference type="EC" id="2.7.7.7" evidence="2"/>
<evidence type="ECO:0000256" key="1">
    <source>
        <dbReference type="ARBA" id="ARBA00007705"/>
    </source>
</evidence>
<evidence type="ECO:0000256" key="4">
    <source>
        <dbReference type="ARBA" id="ARBA00022695"/>
    </source>
</evidence>
<dbReference type="EMBL" id="DTHJ01000135">
    <property type="protein sequence ID" value="HHS63264.1"/>
    <property type="molecule type" value="Genomic_DNA"/>
</dbReference>
<dbReference type="InterPro" id="IPR002298">
    <property type="entry name" value="DNA_polymerase_A"/>
</dbReference>
<dbReference type="FunFam" id="1.10.150.20:FF:000002">
    <property type="entry name" value="DNA polymerase I"/>
    <property type="match status" value="1"/>
</dbReference>
<dbReference type="GO" id="GO:0006261">
    <property type="term" value="P:DNA-templated DNA replication"/>
    <property type="evidence" value="ECO:0007669"/>
    <property type="project" value="InterPro"/>
</dbReference>
<keyword evidence="7" id="KW-0238">DNA-binding</keyword>
<protein>
    <recommendedName>
        <fullName evidence="2">DNA-directed DNA polymerase</fullName>
        <ecNumber evidence="2">2.7.7.7</ecNumber>
    </recommendedName>
</protein>
<dbReference type="InterPro" id="IPR019760">
    <property type="entry name" value="DNA-dir_DNA_pol_A_CS"/>
</dbReference>
<dbReference type="PANTHER" id="PTHR10133:SF27">
    <property type="entry name" value="DNA POLYMERASE NU"/>
    <property type="match status" value="1"/>
</dbReference>
<keyword evidence="6" id="KW-0239">DNA-directed DNA polymerase</keyword>
<comment type="similarity">
    <text evidence="1">Belongs to the DNA polymerase type-A family.</text>
</comment>
<comment type="catalytic activity">
    <reaction evidence="8">
        <text>DNA(n) + a 2'-deoxyribonucleoside 5'-triphosphate = DNA(n+1) + diphosphate</text>
        <dbReference type="Rhea" id="RHEA:22508"/>
        <dbReference type="Rhea" id="RHEA-COMP:17339"/>
        <dbReference type="Rhea" id="RHEA-COMP:17340"/>
        <dbReference type="ChEBI" id="CHEBI:33019"/>
        <dbReference type="ChEBI" id="CHEBI:61560"/>
        <dbReference type="ChEBI" id="CHEBI:173112"/>
        <dbReference type="EC" id="2.7.7.7"/>
    </reaction>
</comment>
<dbReference type="GO" id="GO:0003887">
    <property type="term" value="F:DNA-directed DNA polymerase activity"/>
    <property type="evidence" value="ECO:0007669"/>
    <property type="project" value="UniProtKB-KW"/>
</dbReference>
<dbReference type="PANTHER" id="PTHR10133">
    <property type="entry name" value="DNA POLYMERASE I"/>
    <property type="match status" value="1"/>
</dbReference>
<dbReference type="Gene3D" id="1.10.150.20">
    <property type="entry name" value="5' to 3' exonuclease, C-terminal subdomain"/>
    <property type="match status" value="1"/>
</dbReference>
<dbReference type="InterPro" id="IPR043502">
    <property type="entry name" value="DNA/RNA_pol_sf"/>
</dbReference>
<keyword evidence="3" id="KW-0808">Transferase</keyword>
<reference evidence="10" key="1">
    <citation type="journal article" date="2020" name="mSystems">
        <title>Genome- and Community-Level Interaction Insights into Carbon Utilization and Element Cycling Functions of Hydrothermarchaeota in Hydrothermal Sediment.</title>
        <authorList>
            <person name="Zhou Z."/>
            <person name="Liu Y."/>
            <person name="Xu W."/>
            <person name="Pan J."/>
            <person name="Luo Z.H."/>
            <person name="Li M."/>
        </authorList>
    </citation>
    <scope>NUCLEOTIDE SEQUENCE [LARGE SCALE GENOMIC DNA]</scope>
    <source>
        <strain evidence="10">SpSt-783</strain>
    </source>
</reference>
<dbReference type="Gene3D" id="3.30.70.370">
    <property type="match status" value="1"/>
</dbReference>
<evidence type="ECO:0000256" key="2">
    <source>
        <dbReference type="ARBA" id="ARBA00012417"/>
    </source>
</evidence>
<evidence type="ECO:0000256" key="3">
    <source>
        <dbReference type="ARBA" id="ARBA00022679"/>
    </source>
</evidence>
<name>A0A7C6EHH1_UNCW3</name>
<accession>A0A7C6EHH1</accession>
<evidence type="ECO:0000256" key="8">
    <source>
        <dbReference type="ARBA" id="ARBA00049244"/>
    </source>
</evidence>
<dbReference type="SMART" id="SM00482">
    <property type="entry name" value="POLAc"/>
    <property type="match status" value="1"/>
</dbReference>
<dbReference type="GO" id="GO:0006302">
    <property type="term" value="P:double-strand break repair"/>
    <property type="evidence" value="ECO:0007669"/>
    <property type="project" value="TreeGrafter"/>
</dbReference>
<dbReference type="PRINTS" id="PR00868">
    <property type="entry name" value="DNAPOLI"/>
</dbReference>
<evidence type="ECO:0000313" key="10">
    <source>
        <dbReference type="EMBL" id="HHS63264.1"/>
    </source>
</evidence>
<keyword evidence="4" id="KW-0548">Nucleotidyltransferase</keyword>
<gene>
    <name evidence="10" type="ORF">ENV70_06610</name>
</gene>
<evidence type="ECO:0000256" key="6">
    <source>
        <dbReference type="ARBA" id="ARBA00022932"/>
    </source>
</evidence>
<evidence type="ECO:0000259" key="9">
    <source>
        <dbReference type="SMART" id="SM00482"/>
    </source>
</evidence>
<evidence type="ECO:0000256" key="5">
    <source>
        <dbReference type="ARBA" id="ARBA00022705"/>
    </source>
</evidence>
<sequence length="212" mass="24243">MTKDKNLISAFKSGRDIHNHTASLIFNISEDKVDDHKRRIAKVVNYGLIYGMSDYGLAQELGISREEAGQFIQDYYTLYPGVEEWRQSAIKSAEEKGYTETIFSRKRPIPEINSENFNLKESAKRLAINTPIQGTAADLIKMAMIEVEKRLSNMGFKIGLILSIHDELLFEIEQERVEEAKEIIKDAMENVYKCEVPIEVDIGTGRNWAEVH</sequence>
<keyword evidence="5" id="KW-0235">DNA replication</keyword>
<organism evidence="10">
    <name type="scientific">candidate division WOR-3 bacterium</name>
    <dbReference type="NCBI Taxonomy" id="2052148"/>
    <lineage>
        <taxon>Bacteria</taxon>
        <taxon>Bacteria division WOR-3</taxon>
    </lineage>
</organism>
<comment type="caution">
    <text evidence="10">The sequence shown here is derived from an EMBL/GenBank/DDBJ whole genome shotgun (WGS) entry which is preliminary data.</text>
</comment>
<dbReference type="AlphaFoldDB" id="A0A7C6EHH1"/>